<name>A0A9D1S6A8_9FIRM</name>
<dbReference type="GO" id="GO:0043565">
    <property type="term" value="F:sequence-specific DNA binding"/>
    <property type="evidence" value="ECO:0007669"/>
    <property type="project" value="InterPro"/>
</dbReference>
<gene>
    <name evidence="5" type="ORF">IAB04_04080</name>
</gene>
<dbReference type="InterPro" id="IPR003313">
    <property type="entry name" value="AraC-bd"/>
</dbReference>
<dbReference type="PROSITE" id="PS01124">
    <property type="entry name" value="HTH_ARAC_FAMILY_2"/>
    <property type="match status" value="1"/>
</dbReference>
<evidence type="ECO:0000256" key="1">
    <source>
        <dbReference type="ARBA" id="ARBA00023015"/>
    </source>
</evidence>
<accession>A0A9D1S6A8</accession>
<dbReference type="InterPro" id="IPR037923">
    <property type="entry name" value="HTH-like"/>
</dbReference>
<dbReference type="Gene3D" id="1.10.10.60">
    <property type="entry name" value="Homeodomain-like"/>
    <property type="match status" value="2"/>
</dbReference>
<protein>
    <submittedName>
        <fullName evidence="5">AraC family transcriptional regulator</fullName>
    </submittedName>
</protein>
<evidence type="ECO:0000313" key="6">
    <source>
        <dbReference type="Proteomes" id="UP000824111"/>
    </source>
</evidence>
<dbReference type="InterPro" id="IPR018062">
    <property type="entry name" value="HTH_AraC-typ_CS"/>
</dbReference>
<evidence type="ECO:0000256" key="2">
    <source>
        <dbReference type="ARBA" id="ARBA00023125"/>
    </source>
</evidence>
<dbReference type="InterPro" id="IPR018060">
    <property type="entry name" value="HTH_AraC"/>
</dbReference>
<dbReference type="Proteomes" id="UP000824111">
    <property type="component" value="Unassembled WGS sequence"/>
</dbReference>
<dbReference type="AlphaFoldDB" id="A0A9D1S6A8"/>
<dbReference type="Pfam" id="PF12833">
    <property type="entry name" value="HTH_18"/>
    <property type="match status" value="1"/>
</dbReference>
<dbReference type="EMBL" id="DVND01000108">
    <property type="protein sequence ID" value="HIU48516.1"/>
    <property type="molecule type" value="Genomic_DNA"/>
</dbReference>
<keyword evidence="3" id="KW-0804">Transcription</keyword>
<dbReference type="Pfam" id="PF02311">
    <property type="entry name" value="AraC_binding"/>
    <property type="match status" value="1"/>
</dbReference>
<dbReference type="SMART" id="SM00342">
    <property type="entry name" value="HTH_ARAC"/>
    <property type="match status" value="1"/>
</dbReference>
<reference evidence="5" key="1">
    <citation type="submission" date="2020-10" db="EMBL/GenBank/DDBJ databases">
        <authorList>
            <person name="Gilroy R."/>
        </authorList>
    </citation>
    <scope>NUCLEOTIDE SEQUENCE</scope>
    <source>
        <strain evidence="5">ChiSjej4B22-9803</strain>
    </source>
</reference>
<organism evidence="5 6">
    <name type="scientific">Candidatus Avimonoglobus intestinipullorum</name>
    <dbReference type="NCBI Taxonomy" id="2840699"/>
    <lineage>
        <taxon>Bacteria</taxon>
        <taxon>Bacillati</taxon>
        <taxon>Bacillota</taxon>
        <taxon>Clostridia</taxon>
        <taxon>Eubacteriales</taxon>
        <taxon>Candidatus Avimonoglobus</taxon>
    </lineage>
</organism>
<keyword evidence="1" id="KW-0805">Transcription regulation</keyword>
<dbReference type="GO" id="GO:0003700">
    <property type="term" value="F:DNA-binding transcription factor activity"/>
    <property type="evidence" value="ECO:0007669"/>
    <property type="project" value="InterPro"/>
</dbReference>
<dbReference type="SUPFAM" id="SSF51215">
    <property type="entry name" value="Regulatory protein AraC"/>
    <property type="match status" value="1"/>
</dbReference>
<proteinExistence type="predicted"/>
<reference evidence="5" key="2">
    <citation type="journal article" date="2021" name="PeerJ">
        <title>Extensive microbial diversity within the chicken gut microbiome revealed by metagenomics and culture.</title>
        <authorList>
            <person name="Gilroy R."/>
            <person name="Ravi A."/>
            <person name="Getino M."/>
            <person name="Pursley I."/>
            <person name="Horton D.L."/>
            <person name="Alikhan N.F."/>
            <person name="Baker D."/>
            <person name="Gharbi K."/>
            <person name="Hall N."/>
            <person name="Watson M."/>
            <person name="Adriaenssens E.M."/>
            <person name="Foster-Nyarko E."/>
            <person name="Jarju S."/>
            <person name="Secka A."/>
            <person name="Antonio M."/>
            <person name="Oren A."/>
            <person name="Chaudhuri R.R."/>
            <person name="La Ragione R."/>
            <person name="Hildebrand F."/>
            <person name="Pallen M.J."/>
        </authorList>
    </citation>
    <scope>NUCLEOTIDE SEQUENCE</scope>
    <source>
        <strain evidence="5">ChiSjej4B22-9803</strain>
    </source>
</reference>
<sequence>MTYETAVEDKHYKDLNPLSAGYEECEKGHSIGPALRQYYLIHYVVSGRGTFEKDGVTYHLESGDIFIIKPGEVTIYTADSEHPWTYIWLGFSGELATTIDKLPSPVQKINGDAFFNTLQAQKNNSITNEFLAAQLFLLFSELFRHKKTSVNQYARKIKDYIISNYMNDLRVEAIADMVNLDRRYASRLFKQEYGVPISSFIIQYRMEKAKEFLKDGYTISQTAAMTGYADVFNFSKMFKKTYGKSPQAYKKTGQ</sequence>
<dbReference type="SUPFAM" id="SSF46689">
    <property type="entry name" value="Homeodomain-like"/>
    <property type="match status" value="2"/>
</dbReference>
<dbReference type="PANTHER" id="PTHR43280:SF2">
    <property type="entry name" value="HTH-TYPE TRANSCRIPTIONAL REGULATOR EXSA"/>
    <property type="match status" value="1"/>
</dbReference>
<dbReference type="PROSITE" id="PS00041">
    <property type="entry name" value="HTH_ARAC_FAMILY_1"/>
    <property type="match status" value="1"/>
</dbReference>
<evidence type="ECO:0000313" key="5">
    <source>
        <dbReference type="EMBL" id="HIU48516.1"/>
    </source>
</evidence>
<dbReference type="PANTHER" id="PTHR43280">
    <property type="entry name" value="ARAC-FAMILY TRANSCRIPTIONAL REGULATOR"/>
    <property type="match status" value="1"/>
</dbReference>
<dbReference type="InterPro" id="IPR014710">
    <property type="entry name" value="RmlC-like_jellyroll"/>
</dbReference>
<feature type="domain" description="HTH araC/xylS-type" evidence="4">
    <location>
        <begin position="155"/>
        <end position="252"/>
    </location>
</feature>
<comment type="caution">
    <text evidence="5">The sequence shown here is derived from an EMBL/GenBank/DDBJ whole genome shotgun (WGS) entry which is preliminary data.</text>
</comment>
<evidence type="ECO:0000259" key="4">
    <source>
        <dbReference type="PROSITE" id="PS01124"/>
    </source>
</evidence>
<dbReference type="CDD" id="cd06986">
    <property type="entry name" value="cupin_MmsR-like_N"/>
    <property type="match status" value="1"/>
</dbReference>
<dbReference type="Gene3D" id="2.60.120.10">
    <property type="entry name" value="Jelly Rolls"/>
    <property type="match status" value="1"/>
</dbReference>
<evidence type="ECO:0000256" key="3">
    <source>
        <dbReference type="ARBA" id="ARBA00023163"/>
    </source>
</evidence>
<keyword evidence="2" id="KW-0238">DNA-binding</keyword>
<dbReference type="InterPro" id="IPR009057">
    <property type="entry name" value="Homeodomain-like_sf"/>
</dbReference>